<evidence type="ECO:0000256" key="1">
    <source>
        <dbReference type="SAM" id="SignalP"/>
    </source>
</evidence>
<dbReference type="RefSeq" id="WP_136827028.1">
    <property type="nucleotide sequence ID" value="NZ_SWBP01000004.1"/>
</dbReference>
<dbReference type="PANTHER" id="PTHR43640:SF1">
    <property type="entry name" value="THIOREDOXIN-DEPENDENT PEROXIREDOXIN"/>
    <property type="match status" value="1"/>
</dbReference>
<feature type="chain" id="PRO_5020607194" evidence="1">
    <location>
        <begin position="19"/>
        <end position="202"/>
    </location>
</feature>
<dbReference type="AlphaFoldDB" id="A0A4U1BZE1"/>
<dbReference type="SUPFAM" id="SSF52833">
    <property type="entry name" value="Thioredoxin-like"/>
    <property type="match status" value="1"/>
</dbReference>
<gene>
    <name evidence="3" type="ORF">FA046_13435</name>
</gene>
<evidence type="ECO:0000259" key="2">
    <source>
        <dbReference type="PROSITE" id="PS51352"/>
    </source>
</evidence>
<dbReference type="CDD" id="cd02969">
    <property type="entry name" value="PRX_like1"/>
    <property type="match status" value="1"/>
</dbReference>
<evidence type="ECO:0000313" key="4">
    <source>
        <dbReference type="Proteomes" id="UP000308181"/>
    </source>
</evidence>
<comment type="caution">
    <text evidence="3">The sequence shown here is derived from an EMBL/GenBank/DDBJ whole genome shotgun (WGS) entry which is preliminary data.</text>
</comment>
<dbReference type="InterPro" id="IPR036249">
    <property type="entry name" value="Thioredoxin-like_sf"/>
</dbReference>
<keyword evidence="4" id="KW-1185">Reference proteome</keyword>
<keyword evidence="1" id="KW-0732">Signal</keyword>
<dbReference type="GO" id="GO:0016491">
    <property type="term" value="F:oxidoreductase activity"/>
    <property type="evidence" value="ECO:0007669"/>
    <property type="project" value="InterPro"/>
</dbReference>
<reference evidence="3 4" key="1">
    <citation type="submission" date="2019-04" db="EMBL/GenBank/DDBJ databases">
        <title>Pedobacter sp. AR-3-17 sp. nov., isolated from Arctic soil.</title>
        <authorList>
            <person name="Dahal R.H."/>
            <person name="Kim D.-U."/>
        </authorList>
    </citation>
    <scope>NUCLEOTIDE SEQUENCE [LARGE SCALE GENOMIC DNA]</scope>
    <source>
        <strain evidence="3 4">AR-3-17</strain>
    </source>
</reference>
<accession>A0A4U1BZE1</accession>
<feature type="signal peptide" evidence="1">
    <location>
        <begin position="1"/>
        <end position="18"/>
    </location>
</feature>
<dbReference type="InterPro" id="IPR000866">
    <property type="entry name" value="AhpC/TSA"/>
</dbReference>
<dbReference type="EMBL" id="SWBP01000004">
    <property type="protein sequence ID" value="TKB97063.1"/>
    <property type="molecule type" value="Genomic_DNA"/>
</dbReference>
<dbReference type="InterPro" id="IPR047262">
    <property type="entry name" value="PRX-like1"/>
</dbReference>
<proteinExistence type="predicted"/>
<dbReference type="GO" id="GO:0016209">
    <property type="term" value="F:antioxidant activity"/>
    <property type="evidence" value="ECO:0007669"/>
    <property type="project" value="InterPro"/>
</dbReference>
<dbReference type="Proteomes" id="UP000308181">
    <property type="component" value="Unassembled WGS sequence"/>
</dbReference>
<dbReference type="InterPro" id="IPR013766">
    <property type="entry name" value="Thioredoxin_domain"/>
</dbReference>
<feature type="domain" description="Thioredoxin" evidence="2">
    <location>
        <begin position="22"/>
        <end position="179"/>
    </location>
</feature>
<protein>
    <submittedName>
        <fullName evidence="3">Thioredoxin family protein</fullName>
    </submittedName>
</protein>
<organism evidence="3 4">
    <name type="scientific">Pedobacter cryophilus</name>
    <dbReference type="NCBI Taxonomy" id="2571271"/>
    <lineage>
        <taxon>Bacteria</taxon>
        <taxon>Pseudomonadati</taxon>
        <taxon>Bacteroidota</taxon>
        <taxon>Sphingobacteriia</taxon>
        <taxon>Sphingobacteriales</taxon>
        <taxon>Sphingobacteriaceae</taxon>
        <taxon>Pedobacter</taxon>
    </lineage>
</organism>
<name>A0A4U1BZE1_9SPHI</name>
<dbReference type="Pfam" id="PF00578">
    <property type="entry name" value="AhpC-TSA"/>
    <property type="match status" value="1"/>
</dbReference>
<dbReference type="PANTHER" id="PTHR43640">
    <property type="entry name" value="OS07G0260300 PROTEIN"/>
    <property type="match status" value="1"/>
</dbReference>
<dbReference type="OrthoDB" id="9809746at2"/>
<dbReference type="PROSITE" id="PS51352">
    <property type="entry name" value="THIOREDOXIN_2"/>
    <property type="match status" value="1"/>
</dbReference>
<sequence length="202" mass="22385">MKKLLMVLLIALSGIAKAQTGYKIGDIATDFNLKNVDNKMISMANYKEAKGFFVIFHCNQCPYSKAYESRIIALNAKYASKGLPVMTINPNDPAINPEDSFENMKIRAKQEKYTFPYLVDDSQDIAKAYGAKATPHVYLLKKTDKGLVVSYIGAIDNDTENVNDAKIKYAENAAEALLAGKEIELTQTKAIGCSIKWKKTAQ</sequence>
<dbReference type="Gene3D" id="3.40.30.10">
    <property type="entry name" value="Glutaredoxin"/>
    <property type="match status" value="1"/>
</dbReference>
<evidence type="ECO:0000313" key="3">
    <source>
        <dbReference type="EMBL" id="TKB97063.1"/>
    </source>
</evidence>